<dbReference type="Pfam" id="PF02625">
    <property type="entry name" value="XdhC_CoxI"/>
    <property type="match status" value="1"/>
</dbReference>
<evidence type="ECO:0000313" key="3">
    <source>
        <dbReference type="EMBL" id="GIN62249.1"/>
    </source>
</evidence>
<evidence type="ECO:0000259" key="1">
    <source>
        <dbReference type="Pfam" id="PF02625"/>
    </source>
</evidence>
<dbReference type="EMBL" id="BORC01000003">
    <property type="protein sequence ID" value="GIN62249.1"/>
    <property type="molecule type" value="Genomic_DNA"/>
</dbReference>
<feature type="domain" description="XdhC Rossmann" evidence="2">
    <location>
        <begin position="176"/>
        <end position="311"/>
    </location>
</feature>
<accession>A0A919WIC7</accession>
<gene>
    <name evidence="3" type="ORF">J27TS8_22420</name>
</gene>
<evidence type="ECO:0000259" key="2">
    <source>
        <dbReference type="Pfam" id="PF13478"/>
    </source>
</evidence>
<proteinExistence type="predicted"/>
<sequence length="321" mass="35989">MLSTLKVLESIQEAAEKCILATIIQVEGSAYLREGTFMIIKENGDKAGLLSPGCLEEDLILRSKEVFKTELPQTVLYDTSAIDDAGWGQGMGCNGMMRILLEPITETLNASLLSVKEALVQGYAVYHEKELFADYTLKKSSFEIVDEDLLSNISCNLYRTEEGHRFTYYFTPPPIMVVFGAGEDAKPLVELAVKIGFIVKLCDWRPALCNEEIFPNVHEYYIGSPSQIVNLLRISESNFIVVMSHNFSKDQEFLTAVEKYNAAYIGVLGSKERTRRLLRNMVNQEQVTFPIGLPIGAQGPEEIAVSIMAEIIQKYRQYDGN</sequence>
<evidence type="ECO:0000313" key="4">
    <source>
        <dbReference type="Proteomes" id="UP000682111"/>
    </source>
</evidence>
<name>A0A919WIC7_9BACI</name>
<dbReference type="AlphaFoldDB" id="A0A919WIC7"/>
<reference evidence="3" key="1">
    <citation type="submission" date="2021-03" db="EMBL/GenBank/DDBJ databases">
        <title>Antimicrobial resistance genes in bacteria isolated from Japanese honey, and their potential for conferring macrolide and lincosamide resistance in the American foulbrood pathogen Paenibacillus larvae.</title>
        <authorList>
            <person name="Okamoto M."/>
            <person name="Kumagai M."/>
            <person name="Kanamori H."/>
            <person name="Takamatsu D."/>
        </authorList>
    </citation>
    <scope>NUCLEOTIDE SEQUENCE</scope>
    <source>
        <strain evidence="3">J27TS8</strain>
    </source>
</reference>
<protein>
    <submittedName>
        <fullName evidence="3">Xanthine dehydrogenase</fullName>
    </submittedName>
</protein>
<keyword evidence="4" id="KW-1185">Reference proteome</keyword>
<dbReference type="InterPro" id="IPR027051">
    <property type="entry name" value="XdhC_Rossmann_dom"/>
</dbReference>
<dbReference type="InterPro" id="IPR052698">
    <property type="entry name" value="MoCofactor_Util/Proc"/>
</dbReference>
<feature type="domain" description="XdhC- CoxI" evidence="1">
    <location>
        <begin position="12"/>
        <end position="78"/>
    </location>
</feature>
<dbReference type="PANTHER" id="PTHR30388:SF6">
    <property type="entry name" value="XANTHINE DEHYDROGENASE SUBUNIT A-RELATED"/>
    <property type="match status" value="1"/>
</dbReference>
<dbReference type="Pfam" id="PF13478">
    <property type="entry name" value="XdhC_C"/>
    <property type="match status" value="1"/>
</dbReference>
<dbReference type="RefSeq" id="WP_212933665.1">
    <property type="nucleotide sequence ID" value="NZ_BORC01000003.1"/>
</dbReference>
<dbReference type="Proteomes" id="UP000682111">
    <property type="component" value="Unassembled WGS sequence"/>
</dbReference>
<dbReference type="InterPro" id="IPR003777">
    <property type="entry name" value="XdhC_CoxI"/>
</dbReference>
<dbReference type="Gene3D" id="3.40.50.720">
    <property type="entry name" value="NAD(P)-binding Rossmann-like Domain"/>
    <property type="match status" value="1"/>
</dbReference>
<comment type="caution">
    <text evidence="3">The sequence shown here is derived from an EMBL/GenBank/DDBJ whole genome shotgun (WGS) entry which is preliminary data.</text>
</comment>
<organism evidence="3 4">
    <name type="scientific">Robertmurraya siralis</name>
    <dbReference type="NCBI Taxonomy" id="77777"/>
    <lineage>
        <taxon>Bacteria</taxon>
        <taxon>Bacillati</taxon>
        <taxon>Bacillota</taxon>
        <taxon>Bacilli</taxon>
        <taxon>Bacillales</taxon>
        <taxon>Bacillaceae</taxon>
        <taxon>Robertmurraya</taxon>
    </lineage>
</organism>
<dbReference type="PANTHER" id="PTHR30388">
    <property type="entry name" value="ALDEHYDE OXIDOREDUCTASE MOLYBDENUM COFACTOR ASSEMBLY PROTEIN"/>
    <property type="match status" value="1"/>
</dbReference>